<dbReference type="SUPFAM" id="SSF46785">
    <property type="entry name" value="Winged helix' DNA-binding domain"/>
    <property type="match status" value="1"/>
</dbReference>
<dbReference type="PANTHER" id="PTHR33164">
    <property type="entry name" value="TRANSCRIPTIONAL REGULATOR, MARR FAMILY"/>
    <property type="match status" value="1"/>
</dbReference>
<sequence>MDEAHTSRSTPGATPEDALDAQIGYNLKRASAFALNDFAVELAEAALRPVTYGMLALIDEKPGIRAAELCRLLGMKSANMAPLLAELEERGLVERDDHAGDRRVQMLTLTQAAREAMPGLRRQVRRHEDRFLHRLTKKERATLLRLLRLIWTDEEG</sequence>
<accession>A0A2W7CAG7</accession>
<dbReference type="RefSeq" id="WP_111543801.1">
    <property type="nucleotide sequence ID" value="NZ_MZXV01000013.1"/>
</dbReference>
<dbReference type="PROSITE" id="PS50995">
    <property type="entry name" value="HTH_MARR_2"/>
    <property type="match status" value="1"/>
</dbReference>
<feature type="domain" description="HTH marR-type" evidence="1">
    <location>
        <begin position="20"/>
        <end position="152"/>
    </location>
</feature>
<reference evidence="3" key="1">
    <citation type="submission" date="2017-03" db="EMBL/GenBank/DDBJ databases">
        <authorList>
            <person name="Safronova V.I."/>
            <person name="Sazanova A.L."/>
            <person name="Chirak E.R."/>
        </authorList>
    </citation>
    <scope>NUCLEOTIDE SEQUENCE [LARGE SCALE GENOMIC DNA]</scope>
    <source>
        <strain evidence="3">Ach-343</strain>
    </source>
</reference>
<dbReference type="Pfam" id="PF12802">
    <property type="entry name" value="MarR_2"/>
    <property type="match status" value="1"/>
</dbReference>
<dbReference type="InterPro" id="IPR036388">
    <property type="entry name" value="WH-like_DNA-bd_sf"/>
</dbReference>
<proteinExistence type="predicted"/>
<dbReference type="InterPro" id="IPR039422">
    <property type="entry name" value="MarR/SlyA-like"/>
</dbReference>
<evidence type="ECO:0000313" key="3">
    <source>
        <dbReference type="Proteomes" id="UP000248616"/>
    </source>
</evidence>
<protein>
    <submittedName>
        <fullName evidence="2">MarR family transcriptional regulator</fullName>
    </submittedName>
</protein>
<gene>
    <name evidence="2" type="ORF">B5V02_07060</name>
</gene>
<dbReference type="EMBL" id="MZXV01000013">
    <property type="protein sequence ID" value="PZV40065.1"/>
    <property type="molecule type" value="Genomic_DNA"/>
</dbReference>
<dbReference type="PRINTS" id="PR00598">
    <property type="entry name" value="HTHMARR"/>
</dbReference>
<dbReference type="PANTHER" id="PTHR33164:SF43">
    <property type="entry name" value="HTH-TYPE TRANSCRIPTIONAL REPRESSOR YETL"/>
    <property type="match status" value="1"/>
</dbReference>
<evidence type="ECO:0000259" key="1">
    <source>
        <dbReference type="PROSITE" id="PS50995"/>
    </source>
</evidence>
<organism evidence="2 3">
    <name type="scientific">Mesorhizobium kowhaii</name>
    <dbReference type="NCBI Taxonomy" id="1300272"/>
    <lineage>
        <taxon>Bacteria</taxon>
        <taxon>Pseudomonadati</taxon>
        <taxon>Pseudomonadota</taxon>
        <taxon>Alphaproteobacteria</taxon>
        <taxon>Hyphomicrobiales</taxon>
        <taxon>Phyllobacteriaceae</taxon>
        <taxon>Mesorhizobium</taxon>
    </lineage>
</organism>
<keyword evidence="3" id="KW-1185">Reference proteome</keyword>
<dbReference type="OrthoDB" id="8077146at2"/>
<dbReference type="Proteomes" id="UP000248616">
    <property type="component" value="Unassembled WGS sequence"/>
</dbReference>
<dbReference type="AlphaFoldDB" id="A0A2W7CAG7"/>
<dbReference type="SMART" id="SM00347">
    <property type="entry name" value="HTH_MARR"/>
    <property type="match status" value="1"/>
</dbReference>
<dbReference type="Gene3D" id="1.10.10.10">
    <property type="entry name" value="Winged helix-like DNA-binding domain superfamily/Winged helix DNA-binding domain"/>
    <property type="match status" value="1"/>
</dbReference>
<dbReference type="InterPro" id="IPR000835">
    <property type="entry name" value="HTH_MarR-typ"/>
</dbReference>
<dbReference type="GO" id="GO:0003700">
    <property type="term" value="F:DNA-binding transcription factor activity"/>
    <property type="evidence" value="ECO:0007669"/>
    <property type="project" value="InterPro"/>
</dbReference>
<evidence type="ECO:0000313" key="2">
    <source>
        <dbReference type="EMBL" id="PZV40065.1"/>
    </source>
</evidence>
<comment type="caution">
    <text evidence="2">The sequence shown here is derived from an EMBL/GenBank/DDBJ whole genome shotgun (WGS) entry which is preliminary data.</text>
</comment>
<name>A0A2W7CAG7_9HYPH</name>
<dbReference type="InterPro" id="IPR036390">
    <property type="entry name" value="WH_DNA-bd_sf"/>
</dbReference>
<dbReference type="GO" id="GO:0006950">
    <property type="term" value="P:response to stress"/>
    <property type="evidence" value="ECO:0007669"/>
    <property type="project" value="TreeGrafter"/>
</dbReference>